<proteinExistence type="predicted"/>
<evidence type="ECO:0000256" key="1">
    <source>
        <dbReference type="SAM" id="MobiDB-lite"/>
    </source>
</evidence>
<dbReference type="PANTHER" id="PTHR20930">
    <property type="entry name" value="OVARIAN CARCINOMA ANTIGEN CA125-RELATED"/>
    <property type="match status" value="1"/>
</dbReference>
<feature type="region of interest" description="Disordered" evidence="1">
    <location>
        <begin position="171"/>
        <end position="202"/>
    </location>
</feature>
<dbReference type="RefSeq" id="WP_378267191.1">
    <property type="nucleotide sequence ID" value="NZ_JBHUKR010000011.1"/>
</dbReference>
<keyword evidence="5" id="KW-1185">Reference proteome</keyword>
<evidence type="ECO:0000313" key="5">
    <source>
        <dbReference type="Proteomes" id="UP001597417"/>
    </source>
</evidence>
<keyword evidence="2" id="KW-0472">Membrane</keyword>
<dbReference type="InterPro" id="IPR013783">
    <property type="entry name" value="Ig-like_fold"/>
</dbReference>
<feature type="region of interest" description="Disordered" evidence="1">
    <location>
        <begin position="233"/>
        <end position="279"/>
    </location>
</feature>
<sequence>MPSVQDAGSPRRRGRVSTGPEVRTGPVGEFAYRLWELKKTAGDPSYDRMRTEFGALASKSALSAAARGHRLPSWETTWEFVRSLEVGVLGADVDGVRRRWRQQWENAAAMSDDRTEPIDAPEPATIKAPEEIAELPRPRPRRRLAVIGSAAATVLLVLGLVVIWPQLSSRPGSAPSLQAQSRDVTPAVPGDDSAFVDDVTVPDGTPVRRGEVFVKTWEIRNGGSVRWTDRYLRRDDPSAGTDSVDRQDGTDRMAGAAMSAAPSTTMGSPNSETTGSCSSVDRVPIPPTDPGQHVRISVAVRAPSIPGWCRVRWTMVDGQGHTVPPRQHALFFLVKVV</sequence>
<feature type="domain" description="Nbr1 FW" evidence="3">
    <location>
        <begin position="200"/>
        <end position="322"/>
    </location>
</feature>
<dbReference type="CDD" id="cd14947">
    <property type="entry name" value="NBR1_like"/>
    <property type="match status" value="1"/>
</dbReference>
<evidence type="ECO:0000259" key="3">
    <source>
        <dbReference type="Pfam" id="PF16158"/>
    </source>
</evidence>
<dbReference type="PANTHER" id="PTHR20930:SF0">
    <property type="entry name" value="PROTEIN ILRUN"/>
    <property type="match status" value="1"/>
</dbReference>
<organism evidence="4 5">
    <name type="scientific">Amycolatopsis pigmentata</name>
    <dbReference type="NCBI Taxonomy" id="450801"/>
    <lineage>
        <taxon>Bacteria</taxon>
        <taxon>Bacillati</taxon>
        <taxon>Actinomycetota</taxon>
        <taxon>Actinomycetes</taxon>
        <taxon>Pseudonocardiales</taxon>
        <taxon>Pseudonocardiaceae</taxon>
        <taxon>Amycolatopsis</taxon>
    </lineage>
</organism>
<dbReference type="Proteomes" id="UP001597417">
    <property type="component" value="Unassembled WGS sequence"/>
</dbReference>
<dbReference type="EMBL" id="JBHUKR010000011">
    <property type="protein sequence ID" value="MFD2419182.1"/>
    <property type="molecule type" value="Genomic_DNA"/>
</dbReference>
<dbReference type="InterPro" id="IPR032350">
    <property type="entry name" value="Nbr1_FW"/>
</dbReference>
<evidence type="ECO:0000313" key="4">
    <source>
        <dbReference type="EMBL" id="MFD2419182.1"/>
    </source>
</evidence>
<dbReference type="Gene3D" id="2.60.40.10">
    <property type="entry name" value="Immunoglobulins"/>
    <property type="match status" value="1"/>
</dbReference>
<feature type="transmembrane region" description="Helical" evidence="2">
    <location>
        <begin position="144"/>
        <end position="164"/>
    </location>
</feature>
<feature type="compositionally biased region" description="Polar residues" evidence="1">
    <location>
        <begin position="261"/>
        <end position="279"/>
    </location>
</feature>
<evidence type="ECO:0000256" key="2">
    <source>
        <dbReference type="SAM" id="Phobius"/>
    </source>
</evidence>
<name>A0ABW5FZB9_9PSEU</name>
<gene>
    <name evidence="4" type="ORF">ACFSXZ_22890</name>
</gene>
<comment type="caution">
    <text evidence="4">The sequence shown here is derived from an EMBL/GenBank/DDBJ whole genome shotgun (WGS) entry which is preliminary data.</text>
</comment>
<reference evidence="5" key="1">
    <citation type="journal article" date="2019" name="Int. J. Syst. Evol. Microbiol.">
        <title>The Global Catalogue of Microorganisms (GCM) 10K type strain sequencing project: providing services to taxonomists for standard genome sequencing and annotation.</title>
        <authorList>
            <consortium name="The Broad Institute Genomics Platform"/>
            <consortium name="The Broad Institute Genome Sequencing Center for Infectious Disease"/>
            <person name="Wu L."/>
            <person name="Ma J."/>
        </authorList>
    </citation>
    <scope>NUCLEOTIDE SEQUENCE [LARGE SCALE GENOMIC DNA]</scope>
    <source>
        <strain evidence="5">CGMCC 4.7645</strain>
    </source>
</reference>
<dbReference type="Pfam" id="PF16158">
    <property type="entry name" value="N_BRCA1_IG"/>
    <property type="match status" value="1"/>
</dbReference>
<accession>A0ABW5FZB9</accession>
<protein>
    <submittedName>
        <fullName evidence="4">NBR1-Ig-like domain-containing protein</fullName>
    </submittedName>
</protein>
<feature type="compositionally biased region" description="Polar residues" evidence="1">
    <location>
        <begin position="171"/>
        <end position="183"/>
    </location>
</feature>
<feature type="compositionally biased region" description="Basic and acidic residues" evidence="1">
    <location>
        <begin position="233"/>
        <end position="251"/>
    </location>
</feature>
<keyword evidence="2" id="KW-0812">Transmembrane</keyword>
<keyword evidence="2" id="KW-1133">Transmembrane helix</keyword>
<feature type="region of interest" description="Disordered" evidence="1">
    <location>
        <begin position="1"/>
        <end position="25"/>
    </location>
</feature>